<dbReference type="RefSeq" id="WP_264790546.1">
    <property type="nucleotide sequence ID" value="NZ_AP026867.1"/>
</dbReference>
<dbReference type="EMBL" id="AP026867">
    <property type="protein sequence ID" value="BDS15386.1"/>
    <property type="molecule type" value="Genomic_DNA"/>
</dbReference>
<dbReference type="Proteomes" id="UP001060919">
    <property type="component" value="Chromosome"/>
</dbReference>
<feature type="compositionally biased region" description="Polar residues" evidence="2">
    <location>
        <begin position="159"/>
        <end position="168"/>
    </location>
</feature>
<feature type="region of interest" description="Disordered" evidence="2">
    <location>
        <begin position="1075"/>
        <end position="1097"/>
    </location>
</feature>
<evidence type="ECO:0000313" key="4">
    <source>
        <dbReference type="Proteomes" id="UP001060919"/>
    </source>
</evidence>
<organism evidence="3 4">
    <name type="scientific">Aureispira anguillae</name>
    <dbReference type="NCBI Taxonomy" id="2864201"/>
    <lineage>
        <taxon>Bacteria</taxon>
        <taxon>Pseudomonadati</taxon>
        <taxon>Bacteroidota</taxon>
        <taxon>Saprospiria</taxon>
        <taxon>Saprospirales</taxon>
        <taxon>Saprospiraceae</taxon>
        <taxon>Aureispira</taxon>
    </lineage>
</organism>
<feature type="region of interest" description="Disordered" evidence="2">
    <location>
        <begin position="324"/>
        <end position="488"/>
    </location>
</feature>
<feature type="compositionally biased region" description="Polar residues" evidence="2">
    <location>
        <begin position="201"/>
        <end position="217"/>
    </location>
</feature>
<proteinExistence type="predicted"/>
<feature type="compositionally biased region" description="Basic and acidic residues" evidence="2">
    <location>
        <begin position="381"/>
        <end position="400"/>
    </location>
</feature>
<gene>
    <name evidence="3" type="ORF">AsAng_0061700</name>
</gene>
<feature type="coiled-coil region" evidence="1">
    <location>
        <begin position="635"/>
        <end position="681"/>
    </location>
</feature>
<feature type="compositionally biased region" description="Basic and acidic residues" evidence="2">
    <location>
        <begin position="466"/>
        <end position="481"/>
    </location>
</feature>
<feature type="compositionally biased region" description="Polar residues" evidence="2">
    <location>
        <begin position="401"/>
        <end position="417"/>
    </location>
</feature>
<name>A0A916DXT6_9BACT</name>
<evidence type="ECO:0000313" key="3">
    <source>
        <dbReference type="EMBL" id="BDS15386.1"/>
    </source>
</evidence>
<sequence length="1515" mass="170411">MSLEEEYTNLEQESVVEHFNTEQNTNSDDGIEFNPNGSNLPNSEPPPMTNERGEAVWINTTTIRIGTDYHRPKSKVELTALVEEKQIKQQQADLFMVQYEAVYGQLPQERSLEDQSIKEEENAAIDLKTVLPELSAPREEENVLDKPIDLQAIAGENQPIGQPVSSQGMDKGMPQPTATTTTKTDAPPPINLDKIREASESEPSNPTTEVVKTTLPSPESDPAFQILTQNVSKEGDREQRHNSAIHEVTAAEDAAEEPQNKKQSLAEVNQIAKIEAQETPAFNTTSFVSALMQRVEAIMPETEEDADKFKESGKIKEVKEAVKGTVAEEQTKSIGPIEQTTKEQPDQSGISSKNVKPLPQAPIGKEPKDIRADLGMPKPVGQEKVEQPLKENAQELEDKFTTNQITEEQLSKSNEPTFTMALETKKTAQKDSKDASVRLRTEEQKNLSDTRQSARDKGTAEMGGMHQDRANRLTNVEEKQKTTSQNYSAEEKAVADKIGKIYKSTEADVEAILNGLDSKVQQLFDRGASIAQQRFENHVANEMAIYKEERYDGISGTLTWVGDAFTGLPDEVNKFFVEGRNLYVDHMEVVIEEIAEYVAQELNAAKQRVQSGRQAVNDYVRSLPDNLRKVGKKAAADINEEFDALNSQVDAKQSKLIDTLAEKYKENIEQVDTHIKAMKAANRGLIDIALDSVTGVIETILEIKAALTNILSAAIDAITAILLDPIGFLGNLIDGVSTGIANFMTKIEDYLTTGFVEWLTGAMSGAGIEMPENIFSLEGIFSLTTQALGLTWDFIRARAVNILGERPVKAIEDGFEIFQIIRTDGIAGAWEYIKEEFSDLKETIIGSITEMLISEVVQSGIKFLLSMLTPAGAFVKAAMMIVDVAEFFIRQGSQIMELVKAFTESISALAAGAVGKVAQLIERALGISVPLLIGFFTSLLNLGDLAEKVQKIFKKITSRITKAVDGFIEKASMWFKDKKGRRKAKKDQKKEENAKKKKKEGEDKRTDQQKQADLNKGMKRGAAIVNNEELTQQQIKVELNKLELKYRLDDLGADLLQETEDWHLFMLEARLDGKKRSEQIKRKPTKAENEEQVSAEDRKKHEKIAAVVEQKLKAIAGSDDVASFEELYTALKTEAKQLVKTYQPQLRKGIKISIDLINAVEKDKKDGDVDILVHIYPNEYKKNINVTKKFSVHEDRIEQAQHKDKFHKIFTPQDWKDEFYPNDTRTPSQIRQIRETLKWGIDNGKITKIKVGKYILTRMTNEQIIQISVKQIQNHGRSHSELTGANPFNWVNIKKFNITIERLPNISELYSQELCEEILAELLNKKDIVESEEVDKYRFAKIPAKRILPSSWGADDIRKKYYLNDTGYYSLEKKMAKDGLTKIKEVISLLKNSEEDKQIEGQEKWDNLYDEGVLVDDEFDPKKEKDYLARNSYHIDHSPPIAKHWCKGGNNMPWNERKAIATGDLGFIHKNNNWSKGGEGYNFRPNYWWVGAKFTGPGTSKGMEWADLQTKFEGM</sequence>
<evidence type="ECO:0000256" key="2">
    <source>
        <dbReference type="SAM" id="MobiDB-lite"/>
    </source>
</evidence>
<feature type="compositionally biased region" description="Basic and acidic residues" evidence="2">
    <location>
        <begin position="423"/>
        <end position="459"/>
    </location>
</feature>
<feature type="region of interest" description="Disordered" evidence="2">
    <location>
        <begin position="156"/>
        <end position="224"/>
    </location>
</feature>
<reference evidence="3" key="1">
    <citation type="submission" date="2022-09" db="EMBL/GenBank/DDBJ databases">
        <title>Aureispira anguillicida sp. nov., isolated from Leptocephalus of Japanese eel Anguilla japonica.</title>
        <authorList>
            <person name="Yuasa K."/>
            <person name="Mekata T."/>
            <person name="Ikunari K."/>
        </authorList>
    </citation>
    <scope>NUCLEOTIDE SEQUENCE</scope>
    <source>
        <strain evidence="3">EL160426</strain>
    </source>
</reference>
<dbReference type="KEGG" id="aup:AsAng_0061700"/>
<feature type="region of interest" description="Disordered" evidence="2">
    <location>
        <begin position="979"/>
        <end position="1018"/>
    </location>
</feature>
<accession>A0A916DXT6</accession>
<protein>
    <submittedName>
        <fullName evidence="3">Uncharacterized protein</fullName>
    </submittedName>
</protein>
<feature type="compositionally biased region" description="Basic and acidic residues" evidence="2">
    <location>
        <begin position="988"/>
        <end position="1010"/>
    </location>
</feature>
<evidence type="ECO:0000256" key="1">
    <source>
        <dbReference type="SAM" id="Coils"/>
    </source>
</evidence>
<keyword evidence="1" id="KW-0175">Coiled coil</keyword>
<feature type="compositionally biased region" description="Low complexity" evidence="2">
    <location>
        <begin position="174"/>
        <end position="185"/>
    </location>
</feature>
<feature type="region of interest" description="Disordered" evidence="2">
    <location>
        <begin position="17"/>
        <end position="52"/>
    </location>
</feature>
<keyword evidence="4" id="KW-1185">Reference proteome</keyword>